<evidence type="ECO:0000256" key="1">
    <source>
        <dbReference type="ARBA" id="ARBA00023015"/>
    </source>
</evidence>
<gene>
    <name evidence="5" type="ORF">K6V98_08435</name>
</gene>
<dbReference type="EMBL" id="JAIMFO010000011">
    <property type="protein sequence ID" value="MBY4798372.1"/>
    <property type="molecule type" value="Genomic_DNA"/>
</dbReference>
<sequence>MGVAPAELSNSVQLHIQAANYMRERIYDHLWEPDDQIPTEHELCEILGMSRGTVRRAIRALVDENLLVQIRGKGTFVSRTVFTHPTGSTLISFAESLRSQGVSFTTRVVKHEVVPADERLASKLFLKVGDPVLTMDRVRSVEGKPVLLLQSCINLKVLPGLEKIDFNTHTLFATIESMFGKRIGHSNARYAACVAGEERGELLHVGPDSPVLHLEQQIFLTDNTSAEWSNVWLIANNYVVGTVLQRI</sequence>
<evidence type="ECO:0000313" key="5">
    <source>
        <dbReference type="EMBL" id="MBY4798372.1"/>
    </source>
</evidence>
<dbReference type="Gene3D" id="3.40.1410.10">
    <property type="entry name" value="Chorismate lyase-like"/>
    <property type="match status" value="1"/>
</dbReference>
<dbReference type="SUPFAM" id="SSF64288">
    <property type="entry name" value="Chorismate lyase-like"/>
    <property type="match status" value="1"/>
</dbReference>
<dbReference type="SUPFAM" id="SSF46785">
    <property type="entry name" value="Winged helix' DNA-binding domain"/>
    <property type="match status" value="1"/>
</dbReference>
<keyword evidence="2" id="KW-0238">DNA-binding</keyword>
<organism evidence="5 6">
    <name type="scientific">Collinsella ureilytica</name>
    <dbReference type="NCBI Taxonomy" id="2869515"/>
    <lineage>
        <taxon>Bacteria</taxon>
        <taxon>Bacillati</taxon>
        <taxon>Actinomycetota</taxon>
        <taxon>Coriobacteriia</taxon>
        <taxon>Coriobacteriales</taxon>
        <taxon>Coriobacteriaceae</taxon>
        <taxon>Collinsella</taxon>
    </lineage>
</organism>
<dbReference type="Pfam" id="PF07702">
    <property type="entry name" value="UTRA"/>
    <property type="match status" value="1"/>
</dbReference>
<evidence type="ECO:0000256" key="2">
    <source>
        <dbReference type="ARBA" id="ARBA00023125"/>
    </source>
</evidence>
<reference evidence="5 6" key="1">
    <citation type="submission" date="2021-08" db="EMBL/GenBank/DDBJ databases">
        <title>Collinsella faecalis sp. nov. isolated from swine faeces.</title>
        <authorList>
            <person name="Oh B.S."/>
            <person name="Lee J.H."/>
        </authorList>
    </citation>
    <scope>NUCLEOTIDE SEQUENCE [LARGE SCALE GENOMIC DNA]</scope>
    <source>
        <strain evidence="5 6">AGMB00827</strain>
    </source>
</reference>
<dbReference type="PRINTS" id="PR00035">
    <property type="entry name" value="HTHGNTR"/>
</dbReference>
<keyword evidence="6" id="KW-1185">Reference proteome</keyword>
<accession>A0ABS7MLX1</accession>
<keyword evidence="1" id="KW-0805">Transcription regulation</keyword>
<dbReference type="PANTHER" id="PTHR44846">
    <property type="entry name" value="MANNOSYL-D-GLYCERATE TRANSPORT/METABOLISM SYSTEM REPRESSOR MNGR-RELATED"/>
    <property type="match status" value="1"/>
</dbReference>
<dbReference type="PROSITE" id="PS50949">
    <property type="entry name" value="HTH_GNTR"/>
    <property type="match status" value="1"/>
</dbReference>
<dbReference type="Pfam" id="PF00392">
    <property type="entry name" value="GntR"/>
    <property type="match status" value="1"/>
</dbReference>
<keyword evidence="3" id="KW-0804">Transcription</keyword>
<dbReference type="SMART" id="SM00345">
    <property type="entry name" value="HTH_GNTR"/>
    <property type="match status" value="1"/>
</dbReference>
<proteinExistence type="predicted"/>
<dbReference type="Gene3D" id="1.10.10.10">
    <property type="entry name" value="Winged helix-like DNA-binding domain superfamily/Winged helix DNA-binding domain"/>
    <property type="match status" value="1"/>
</dbReference>
<dbReference type="InterPro" id="IPR028978">
    <property type="entry name" value="Chorismate_lyase_/UTRA_dom_sf"/>
</dbReference>
<dbReference type="CDD" id="cd07377">
    <property type="entry name" value="WHTH_GntR"/>
    <property type="match status" value="1"/>
</dbReference>
<dbReference type="InterPro" id="IPR050679">
    <property type="entry name" value="Bact_HTH_transcr_reg"/>
</dbReference>
<feature type="domain" description="HTH gntR-type" evidence="4">
    <location>
        <begin position="12"/>
        <end position="80"/>
    </location>
</feature>
<dbReference type="InterPro" id="IPR000524">
    <property type="entry name" value="Tscrpt_reg_HTH_GntR"/>
</dbReference>
<protein>
    <submittedName>
        <fullName evidence="5">GntR family transcriptional regulator</fullName>
    </submittedName>
</protein>
<name>A0ABS7MLX1_9ACTN</name>
<dbReference type="PANTHER" id="PTHR44846:SF1">
    <property type="entry name" value="MANNOSYL-D-GLYCERATE TRANSPORT_METABOLISM SYSTEM REPRESSOR MNGR-RELATED"/>
    <property type="match status" value="1"/>
</dbReference>
<dbReference type="InterPro" id="IPR011663">
    <property type="entry name" value="UTRA"/>
</dbReference>
<comment type="caution">
    <text evidence="5">The sequence shown here is derived from an EMBL/GenBank/DDBJ whole genome shotgun (WGS) entry which is preliminary data.</text>
</comment>
<dbReference type="InterPro" id="IPR036388">
    <property type="entry name" value="WH-like_DNA-bd_sf"/>
</dbReference>
<dbReference type="RefSeq" id="WP_222200096.1">
    <property type="nucleotide sequence ID" value="NZ_JAIMFO010000011.1"/>
</dbReference>
<dbReference type="Proteomes" id="UP000700908">
    <property type="component" value="Unassembled WGS sequence"/>
</dbReference>
<evidence type="ECO:0000256" key="3">
    <source>
        <dbReference type="ARBA" id="ARBA00023163"/>
    </source>
</evidence>
<dbReference type="SMART" id="SM00866">
    <property type="entry name" value="UTRA"/>
    <property type="match status" value="1"/>
</dbReference>
<dbReference type="InterPro" id="IPR036390">
    <property type="entry name" value="WH_DNA-bd_sf"/>
</dbReference>
<evidence type="ECO:0000313" key="6">
    <source>
        <dbReference type="Proteomes" id="UP000700908"/>
    </source>
</evidence>
<evidence type="ECO:0000259" key="4">
    <source>
        <dbReference type="PROSITE" id="PS50949"/>
    </source>
</evidence>